<organism evidence="1 2">
    <name type="scientific">Tigheibacillus halophilus</name>
    <dbReference type="NCBI Taxonomy" id="361280"/>
    <lineage>
        <taxon>Bacteria</taxon>
        <taxon>Bacillati</taxon>
        <taxon>Bacillota</taxon>
        <taxon>Bacilli</taxon>
        <taxon>Bacillales</taxon>
        <taxon>Bacillaceae</taxon>
        <taxon>Tigheibacillus</taxon>
    </lineage>
</organism>
<keyword evidence="2" id="KW-1185">Reference proteome</keyword>
<reference evidence="1 2" key="1">
    <citation type="submission" date="2023-10" db="EMBL/GenBank/DDBJ databases">
        <title>Virgibacillus halophilus 5B73C genome.</title>
        <authorList>
            <person name="Miliotis G."/>
            <person name="Sengupta P."/>
            <person name="Hameed A."/>
            <person name="Chuvochina M."/>
            <person name="Mcdonagh F."/>
            <person name="Simpson A.C."/>
            <person name="Singh N.K."/>
            <person name="Rekha P.D."/>
            <person name="Raman K."/>
            <person name="Hugenholtz P."/>
            <person name="Venkateswaran K."/>
        </authorList>
    </citation>
    <scope>NUCLEOTIDE SEQUENCE [LARGE SCALE GENOMIC DNA]</scope>
    <source>
        <strain evidence="1 2">5B73C</strain>
    </source>
</reference>
<dbReference type="EMBL" id="JAWDIP010000003">
    <property type="protein sequence ID" value="MDY0394927.1"/>
    <property type="molecule type" value="Genomic_DNA"/>
</dbReference>
<dbReference type="Proteomes" id="UP001281447">
    <property type="component" value="Unassembled WGS sequence"/>
</dbReference>
<protein>
    <recommendedName>
        <fullName evidence="3">30S ribosomal protein S15</fullName>
    </recommendedName>
</protein>
<gene>
    <name evidence="1" type="ORF">RWE15_11400</name>
</gene>
<sequence>MYEPYTWGKTKEEYAVDKIKEIDIALDHIEDYLSIHSAVLKEEGKKHRRKQIKILKHKLKVKLAKRRTVFYDKTLYKLYKLIR</sequence>
<name>A0ABU5C8D6_9BACI</name>
<comment type="caution">
    <text evidence="1">The sequence shown here is derived from an EMBL/GenBank/DDBJ whole genome shotgun (WGS) entry which is preliminary data.</text>
</comment>
<evidence type="ECO:0000313" key="1">
    <source>
        <dbReference type="EMBL" id="MDY0394927.1"/>
    </source>
</evidence>
<accession>A0ABU5C8D6</accession>
<proteinExistence type="predicted"/>
<evidence type="ECO:0000313" key="2">
    <source>
        <dbReference type="Proteomes" id="UP001281447"/>
    </source>
</evidence>
<evidence type="ECO:0008006" key="3">
    <source>
        <dbReference type="Google" id="ProtNLM"/>
    </source>
</evidence>